<dbReference type="InterPro" id="IPR036237">
    <property type="entry name" value="Xyl_isomerase-like_sf"/>
</dbReference>
<dbReference type="SUPFAM" id="SSF51658">
    <property type="entry name" value="Xylose isomerase-like"/>
    <property type="match status" value="1"/>
</dbReference>
<accession>A0A0S7WEU0</accession>
<dbReference type="Gene3D" id="3.20.20.150">
    <property type="entry name" value="Divalent-metal-dependent TIM barrel enzymes"/>
    <property type="match status" value="1"/>
</dbReference>
<dbReference type="EMBL" id="LIZT01000106">
    <property type="protein sequence ID" value="KPJ48623.1"/>
    <property type="molecule type" value="Genomic_DNA"/>
</dbReference>
<reference evidence="2 3" key="1">
    <citation type="journal article" date="2015" name="Microbiome">
        <title>Genomic resolution of linkages in carbon, nitrogen, and sulfur cycling among widespread estuary sediment bacteria.</title>
        <authorList>
            <person name="Baker B.J."/>
            <person name="Lazar C.S."/>
            <person name="Teske A.P."/>
            <person name="Dick G.J."/>
        </authorList>
    </citation>
    <scope>NUCLEOTIDE SEQUENCE [LARGE SCALE GENOMIC DNA]</scope>
    <source>
        <strain evidence="2">DG_26</strain>
    </source>
</reference>
<protein>
    <recommendedName>
        <fullName evidence="1">Xylose isomerase-like TIM barrel domain-containing protein</fullName>
    </recommendedName>
</protein>
<feature type="domain" description="Xylose isomerase-like TIM barrel" evidence="1">
    <location>
        <begin position="47"/>
        <end position="251"/>
    </location>
</feature>
<comment type="caution">
    <text evidence="2">The sequence shown here is derived from an EMBL/GenBank/DDBJ whole genome shotgun (WGS) entry which is preliminary data.</text>
</comment>
<name>A0A0S7WEU0_UNCT6</name>
<proteinExistence type="predicted"/>
<organism evidence="2 3">
    <name type="scientific">candidate division TA06 bacterium DG_26</name>
    <dbReference type="NCBI Taxonomy" id="1703771"/>
    <lineage>
        <taxon>Bacteria</taxon>
        <taxon>Bacteria division TA06</taxon>
    </lineage>
</organism>
<dbReference type="AlphaFoldDB" id="A0A0S7WEU0"/>
<evidence type="ECO:0000313" key="3">
    <source>
        <dbReference type="Proteomes" id="UP000051124"/>
    </source>
</evidence>
<dbReference type="Proteomes" id="UP000051124">
    <property type="component" value="Unassembled WGS sequence"/>
</dbReference>
<gene>
    <name evidence="2" type="ORF">AMJ40_07180</name>
</gene>
<dbReference type="PANTHER" id="PTHR12110:SF21">
    <property type="entry name" value="XYLOSE ISOMERASE-LIKE TIM BARREL DOMAIN-CONTAINING PROTEIN"/>
    <property type="match status" value="1"/>
</dbReference>
<evidence type="ECO:0000259" key="1">
    <source>
        <dbReference type="Pfam" id="PF01261"/>
    </source>
</evidence>
<evidence type="ECO:0000313" key="2">
    <source>
        <dbReference type="EMBL" id="KPJ48623.1"/>
    </source>
</evidence>
<dbReference type="InterPro" id="IPR050312">
    <property type="entry name" value="IolE/XylAMocC-like"/>
</dbReference>
<dbReference type="InterPro" id="IPR013022">
    <property type="entry name" value="Xyl_isomerase-like_TIM-brl"/>
</dbReference>
<dbReference type="PANTHER" id="PTHR12110">
    <property type="entry name" value="HYDROXYPYRUVATE ISOMERASE"/>
    <property type="match status" value="1"/>
</dbReference>
<dbReference type="Pfam" id="PF01261">
    <property type="entry name" value="AP_endonuc_2"/>
    <property type="match status" value="1"/>
</dbReference>
<sequence>MAEILHVGISTCFNYDIPFARMVRLIRENRFDALSLGGERVSHSGYDTGEGRRLIRTILREQDLILDSIHAPIGEQTDISSEDDEVRATGCAGIRSAVDACSELESTVVVVHLNSRFDDKQYESRHSRVIRSLDELIPYADCRGVKLAVENLPRPVSMRLFDTILKRYPELRVCYDSSHAFLNGTYFSGTSVGILKKYYDRVTTIHLSDGTRNVDDHLLPYEGKIDWNDFAGHFSRTTYRGTLLLEVEMKATAYTDPAVFLSEAYERAAKLRSLFEKKVGQS</sequence>